<evidence type="ECO:0000256" key="1">
    <source>
        <dbReference type="SAM" id="MobiDB-lite"/>
    </source>
</evidence>
<evidence type="ECO:0000313" key="2">
    <source>
        <dbReference type="EMBL" id="KAJ2920564.1"/>
    </source>
</evidence>
<dbReference type="SUPFAM" id="SSF52047">
    <property type="entry name" value="RNI-like"/>
    <property type="match status" value="1"/>
</dbReference>
<dbReference type="OrthoDB" id="3543113at2759"/>
<name>A0A9W8ITQ5_9AGAR</name>
<dbReference type="Gene3D" id="3.80.10.10">
    <property type="entry name" value="Ribonuclease Inhibitor"/>
    <property type="match status" value="1"/>
</dbReference>
<gene>
    <name evidence="2" type="ORF">H1R20_g16529</name>
</gene>
<feature type="compositionally biased region" description="Polar residues" evidence="1">
    <location>
        <begin position="11"/>
        <end position="22"/>
    </location>
</feature>
<sequence length="272" mass="29163">MEMTKPRLPASGTNAAKSSRTNGEILFKASRSRIYSDSILSPGSNSNPSSGTSTQSEVWSISKSTTSPRSQSSSPTSTIWTLQRAGPNSKNSTSTSPLSRPNINDPFPTPSPGWGPFQPNLEEFSIPKNPTANTLLILAQSCPLLESLQIYLCSTKFEGSSGELALPAGFTGHSNLRKLWLGNCEVDDAISVATRLNLLFPTLQTAAGVIPTPGFNVVAQAGSACGFEWMSVQRFIQIIKDLRAAERARITAILDEAGVMIPGRAQRKMYPS</sequence>
<dbReference type="EMBL" id="JANBPK010001862">
    <property type="protein sequence ID" value="KAJ2920564.1"/>
    <property type="molecule type" value="Genomic_DNA"/>
</dbReference>
<protein>
    <submittedName>
        <fullName evidence="2">Uncharacterized protein</fullName>
    </submittedName>
</protein>
<dbReference type="Proteomes" id="UP001140091">
    <property type="component" value="Unassembled WGS sequence"/>
</dbReference>
<feature type="compositionally biased region" description="Low complexity" evidence="1">
    <location>
        <begin position="41"/>
        <end position="81"/>
    </location>
</feature>
<keyword evidence="3" id="KW-1185">Reference proteome</keyword>
<feature type="compositionally biased region" description="Polar residues" evidence="1">
    <location>
        <begin position="86"/>
        <end position="102"/>
    </location>
</feature>
<feature type="region of interest" description="Disordered" evidence="1">
    <location>
        <begin position="1"/>
        <end position="24"/>
    </location>
</feature>
<feature type="non-terminal residue" evidence="2">
    <location>
        <position position="272"/>
    </location>
</feature>
<dbReference type="InterPro" id="IPR032675">
    <property type="entry name" value="LRR_dom_sf"/>
</dbReference>
<reference evidence="2" key="1">
    <citation type="submission" date="2022-06" db="EMBL/GenBank/DDBJ databases">
        <title>Genome Sequence of Candolleomyces eurysporus.</title>
        <authorList>
            <person name="Buettner E."/>
        </authorList>
    </citation>
    <scope>NUCLEOTIDE SEQUENCE</scope>
    <source>
        <strain evidence="2">VTCC 930004</strain>
    </source>
</reference>
<dbReference type="AlphaFoldDB" id="A0A9W8ITQ5"/>
<organism evidence="2 3">
    <name type="scientific">Candolleomyces eurysporus</name>
    <dbReference type="NCBI Taxonomy" id="2828524"/>
    <lineage>
        <taxon>Eukaryota</taxon>
        <taxon>Fungi</taxon>
        <taxon>Dikarya</taxon>
        <taxon>Basidiomycota</taxon>
        <taxon>Agaricomycotina</taxon>
        <taxon>Agaricomycetes</taxon>
        <taxon>Agaricomycetidae</taxon>
        <taxon>Agaricales</taxon>
        <taxon>Agaricineae</taxon>
        <taxon>Psathyrellaceae</taxon>
        <taxon>Candolleomyces</taxon>
    </lineage>
</organism>
<proteinExistence type="predicted"/>
<evidence type="ECO:0000313" key="3">
    <source>
        <dbReference type="Proteomes" id="UP001140091"/>
    </source>
</evidence>
<comment type="caution">
    <text evidence="2">The sequence shown here is derived from an EMBL/GenBank/DDBJ whole genome shotgun (WGS) entry which is preliminary data.</text>
</comment>
<accession>A0A9W8ITQ5</accession>
<feature type="region of interest" description="Disordered" evidence="1">
    <location>
        <begin position="37"/>
        <end position="121"/>
    </location>
</feature>